<name>A0A815RGJ4_9BILA</name>
<comment type="caution">
    <text evidence="1">The sequence shown here is derived from an EMBL/GenBank/DDBJ whole genome shotgun (WGS) entry which is preliminary data.</text>
</comment>
<dbReference type="Proteomes" id="UP000663845">
    <property type="component" value="Unassembled WGS sequence"/>
</dbReference>
<sequence length="95" mass="10900">MIQDLPNYLTSNSIRRLDLLSGHYLKRNLCFNTGQCTTFLRSSLMQSMGLDCGEITIYLYTLPYTFSFFSFIPNITNICTISTCPNKNDICINYS</sequence>
<dbReference type="EMBL" id="CAJNOG010001878">
    <property type="protein sequence ID" value="CAF1477079.1"/>
    <property type="molecule type" value="Genomic_DNA"/>
</dbReference>
<reference evidence="1" key="1">
    <citation type="submission" date="2021-02" db="EMBL/GenBank/DDBJ databases">
        <authorList>
            <person name="Nowell W R."/>
        </authorList>
    </citation>
    <scope>NUCLEOTIDE SEQUENCE</scope>
</reference>
<protein>
    <submittedName>
        <fullName evidence="1">Uncharacterized protein</fullName>
    </submittedName>
</protein>
<evidence type="ECO:0000313" key="1">
    <source>
        <dbReference type="EMBL" id="CAF1477079.1"/>
    </source>
</evidence>
<organism evidence="1 2">
    <name type="scientific">Adineta steineri</name>
    <dbReference type="NCBI Taxonomy" id="433720"/>
    <lineage>
        <taxon>Eukaryota</taxon>
        <taxon>Metazoa</taxon>
        <taxon>Spiralia</taxon>
        <taxon>Gnathifera</taxon>
        <taxon>Rotifera</taxon>
        <taxon>Eurotatoria</taxon>
        <taxon>Bdelloidea</taxon>
        <taxon>Adinetida</taxon>
        <taxon>Adinetidae</taxon>
        <taxon>Adineta</taxon>
    </lineage>
</organism>
<gene>
    <name evidence="1" type="ORF">JYZ213_LOCUS42148</name>
</gene>
<proteinExistence type="predicted"/>
<dbReference type="AlphaFoldDB" id="A0A815RGJ4"/>
<evidence type="ECO:0000313" key="2">
    <source>
        <dbReference type="Proteomes" id="UP000663845"/>
    </source>
</evidence>
<accession>A0A815RGJ4</accession>